<dbReference type="InterPro" id="IPR025997">
    <property type="entry name" value="SBP_2_dom"/>
</dbReference>
<gene>
    <name evidence="6" type="ORF">ESZ91_10880</name>
</gene>
<dbReference type="PANTHER" id="PTHR46847">
    <property type="entry name" value="D-ALLOSE-BINDING PERIPLASMIC PROTEIN-RELATED"/>
    <property type="match status" value="1"/>
</dbReference>
<dbReference type="Pfam" id="PF13407">
    <property type="entry name" value="Peripla_BP_4"/>
    <property type="match status" value="1"/>
</dbReference>
<dbReference type="EMBL" id="SDOZ01000005">
    <property type="protein sequence ID" value="RXZ57850.1"/>
    <property type="molecule type" value="Genomic_DNA"/>
</dbReference>
<dbReference type="InterPro" id="IPR028082">
    <property type="entry name" value="Peripla_BP_I"/>
</dbReference>
<evidence type="ECO:0000256" key="3">
    <source>
        <dbReference type="ARBA" id="ARBA00022729"/>
    </source>
</evidence>
<feature type="domain" description="Periplasmic binding protein" evidence="5">
    <location>
        <begin position="35"/>
        <end position="319"/>
    </location>
</feature>
<keyword evidence="7" id="KW-1185">Reference proteome</keyword>
<dbReference type="GO" id="GO:0030313">
    <property type="term" value="C:cell envelope"/>
    <property type="evidence" value="ECO:0007669"/>
    <property type="project" value="UniProtKB-SubCell"/>
</dbReference>
<organism evidence="6 7">
    <name type="scientific">Candidatus Borkfalkia ceftriaxoniphila</name>
    <dbReference type="NCBI Taxonomy" id="2508949"/>
    <lineage>
        <taxon>Bacteria</taxon>
        <taxon>Bacillati</taxon>
        <taxon>Bacillota</taxon>
        <taxon>Clostridia</taxon>
        <taxon>Christensenellales</taxon>
        <taxon>Christensenellaceae</taxon>
        <taxon>Candidatus Borkfalkia</taxon>
    </lineage>
</organism>
<feature type="signal peptide" evidence="4">
    <location>
        <begin position="1"/>
        <end position="31"/>
    </location>
</feature>
<comment type="caution">
    <text evidence="6">The sequence shown here is derived from an EMBL/GenBank/DDBJ whole genome shotgun (WGS) entry which is preliminary data.</text>
</comment>
<evidence type="ECO:0000256" key="2">
    <source>
        <dbReference type="ARBA" id="ARBA00007639"/>
    </source>
</evidence>
<dbReference type="OrthoDB" id="9800520at2"/>
<dbReference type="Proteomes" id="UP000291269">
    <property type="component" value="Unassembled WGS sequence"/>
</dbReference>
<evidence type="ECO:0000313" key="6">
    <source>
        <dbReference type="EMBL" id="RXZ57850.1"/>
    </source>
</evidence>
<name>A0A4V1QUL5_9FIRM</name>
<dbReference type="PROSITE" id="PS51257">
    <property type="entry name" value="PROKAR_LIPOPROTEIN"/>
    <property type="match status" value="1"/>
</dbReference>
<dbReference type="PANTHER" id="PTHR46847:SF1">
    <property type="entry name" value="D-ALLOSE-BINDING PERIPLASMIC PROTEIN-RELATED"/>
    <property type="match status" value="1"/>
</dbReference>
<proteinExistence type="inferred from homology"/>
<dbReference type="Gene3D" id="3.40.50.2300">
    <property type="match status" value="2"/>
</dbReference>
<accession>A0A4V1QUL5</accession>
<protein>
    <recommendedName>
        <fullName evidence="5">Periplasmic binding protein domain-containing protein</fullName>
    </recommendedName>
</protein>
<sequence length="349" mass="37726">MKKFFKRVLCAVFAMALVGALVVGMVGCGEAKQTIAVVAKGETHAFWQSVKNGAQAAGEKYGYAITFRGPTAESEEHVNTQREMVTQALNNKNTKALVLATIGLGFKDELVSAFDKGIPVVEFDSGLYSNGADITKDKDPTVSSVASDNYAAAGVAAENLYKTIKPEIEKATASDKYYVWIIQHDSSATGVDRAKGFEDKIKELVEKDNLSDRFQTKIDVKANNTGEYKGSLQAAQTEGADAIFMCNEGVVNECYPEVADNVAKYKDMVFCGFDAGTNQIEWIKGKVAGAAKLVGSVAQDSYQIGYQAVEQAVFAVEKKNVTKEVGIPGTWYDSTNIDEMIAKNIVYEG</sequence>
<reference evidence="6 7" key="1">
    <citation type="journal article" date="2019" name="Gut">
        <title>Antibiotics-induced monodominance of a novel gut bacterial order.</title>
        <authorList>
            <person name="Hildebrand F."/>
            <person name="Moitinho-Silva L."/>
            <person name="Blasche S."/>
            <person name="Jahn M.T."/>
            <person name="Gossmann T.I."/>
            <person name="Heuerta-Cepas J."/>
            <person name="Hercog R."/>
            <person name="Luetge M."/>
            <person name="Bahram M."/>
            <person name="Pryszlak A."/>
            <person name="Alves R.J."/>
            <person name="Waszak S.M."/>
            <person name="Zhu A."/>
            <person name="Ye L."/>
            <person name="Costea P.I."/>
            <person name="Aalvink S."/>
            <person name="Belzer C."/>
            <person name="Forslund S.K."/>
            <person name="Sunagawa S."/>
            <person name="Hentschel U."/>
            <person name="Merten C."/>
            <person name="Patil K.R."/>
            <person name="Benes V."/>
            <person name="Bork P."/>
        </authorList>
    </citation>
    <scope>NUCLEOTIDE SEQUENCE [LARGE SCALE GENOMIC DNA]</scope>
    <source>
        <strain evidence="6 7">HDS1380</strain>
    </source>
</reference>
<feature type="chain" id="PRO_5020474549" description="Periplasmic binding protein domain-containing protein" evidence="4">
    <location>
        <begin position="32"/>
        <end position="349"/>
    </location>
</feature>
<evidence type="ECO:0000259" key="5">
    <source>
        <dbReference type="Pfam" id="PF13407"/>
    </source>
</evidence>
<comment type="similarity">
    <text evidence="2">Belongs to the bacterial solute-binding protein 2 family.</text>
</comment>
<dbReference type="SUPFAM" id="SSF53822">
    <property type="entry name" value="Periplasmic binding protein-like I"/>
    <property type="match status" value="1"/>
</dbReference>
<evidence type="ECO:0000313" key="7">
    <source>
        <dbReference type="Proteomes" id="UP000291269"/>
    </source>
</evidence>
<evidence type="ECO:0000256" key="4">
    <source>
        <dbReference type="SAM" id="SignalP"/>
    </source>
</evidence>
<keyword evidence="3 4" id="KW-0732">Signal</keyword>
<comment type="subcellular location">
    <subcellularLocation>
        <location evidence="1">Cell envelope</location>
    </subcellularLocation>
</comment>
<dbReference type="AlphaFoldDB" id="A0A4V1QUL5"/>
<evidence type="ECO:0000256" key="1">
    <source>
        <dbReference type="ARBA" id="ARBA00004196"/>
    </source>
</evidence>
<dbReference type="RefSeq" id="WP_129227191.1">
    <property type="nucleotide sequence ID" value="NZ_SDOZ01000005.1"/>
</dbReference>
<dbReference type="GO" id="GO:0030246">
    <property type="term" value="F:carbohydrate binding"/>
    <property type="evidence" value="ECO:0007669"/>
    <property type="project" value="UniProtKB-ARBA"/>
</dbReference>